<feature type="domain" description="HTH iclR-type" evidence="5">
    <location>
        <begin position="27"/>
        <end position="90"/>
    </location>
</feature>
<keyword evidence="1" id="KW-0805">Transcription regulation</keyword>
<evidence type="ECO:0000256" key="2">
    <source>
        <dbReference type="ARBA" id="ARBA00023125"/>
    </source>
</evidence>
<sequence length="223" mass="24034">MSRGSDEEDPMAEDEKAHESGSPVSPVASVDKALVLLDLLADAGPDGATLVELSQATGFSKPSAHRLLGALVFRGYAARYVTEKRYGLGPNAIKLGMQFHRDENLPVLLRPVLDFLSRSTSELVHLGMLSGTQVLYLDKVDPDRAIRVWSRVGNLAPCARTGLGRALLAAEGVQGADLETYVEAARAQTDLPSNAASELRIERLAEALEDARARGWAEEVEEN</sequence>
<keyword evidence="2" id="KW-0238">DNA-binding</keyword>
<dbReference type="GO" id="GO:0045892">
    <property type="term" value="P:negative regulation of DNA-templated transcription"/>
    <property type="evidence" value="ECO:0007669"/>
    <property type="project" value="TreeGrafter"/>
</dbReference>
<feature type="region of interest" description="Disordered" evidence="4">
    <location>
        <begin position="1"/>
        <end position="25"/>
    </location>
</feature>
<dbReference type="InterPro" id="IPR036390">
    <property type="entry name" value="WH_DNA-bd_sf"/>
</dbReference>
<feature type="non-terminal residue" evidence="7">
    <location>
        <position position="223"/>
    </location>
</feature>
<reference evidence="7" key="1">
    <citation type="journal article" date="2021" name="PeerJ">
        <title>Extensive microbial diversity within the chicken gut microbiome revealed by metagenomics and culture.</title>
        <authorList>
            <person name="Gilroy R."/>
            <person name="Ravi A."/>
            <person name="Getino M."/>
            <person name="Pursley I."/>
            <person name="Horton D.L."/>
            <person name="Alikhan N.F."/>
            <person name="Baker D."/>
            <person name="Gharbi K."/>
            <person name="Hall N."/>
            <person name="Watson M."/>
            <person name="Adriaenssens E.M."/>
            <person name="Foster-Nyarko E."/>
            <person name="Jarju S."/>
            <person name="Secka A."/>
            <person name="Antonio M."/>
            <person name="Oren A."/>
            <person name="Chaudhuri R.R."/>
            <person name="La Ragione R."/>
            <person name="Hildebrand F."/>
            <person name="Pallen M.J."/>
        </authorList>
    </citation>
    <scope>NUCLEOTIDE SEQUENCE</scope>
    <source>
        <strain evidence="7">CHK32-1732</strain>
    </source>
</reference>
<dbReference type="Gene3D" id="1.10.10.10">
    <property type="entry name" value="Winged helix-like DNA-binding domain superfamily/Winged helix DNA-binding domain"/>
    <property type="match status" value="1"/>
</dbReference>
<dbReference type="InterPro" id="IPR050707">
    <property type="entry name" value="HTH_MetabolicPath_Reg"/>
</dbReference>
<dbReference type="PANTHER" id="PTHR30136">
    <property type="entry name" value="HELIX-TURN-HELIX TRANSCRIPTIONAL REGULATOR, ICLR FAMILY"/>
    <property type="match status" value="1"/>
</dbReference>
<dbReference type="Pfam" id="PF01614">
    <property type="entry name" value="IclR_C"/>
    <property type="match status" value="1"/>
</dbReference>
<dbReference type="AlphaFoldDB" id="A0A9D1RS41"/>
<evidence type="ECO:0000313" key="8">
    <source>
        <dbReference type="Proteomes" id="UP000824190"/>
    </source>
</evidence>
<dbReference type="InterPro" id="IPR029016">
    <property type="entry name" value="GAF-like_dom_sf"/>
</dbReference>
<feature type="domain" description="IclR-ED" evidence="6">
    <location>
        <begin position="91"/>
        <end position="223"/>
    </location>
</feature>
<name>A0A9D1RS41_9CORY</name>
<dbReference type="GO" id="GO:0003677">
    <property type="term" value="F:DNA binding"/>
    <property type="evidence" value="ECO:0007669"/>
    <property type="project" value="UniProtKB-KW"/>
</dbReference>
<feature type="compositionally biased region" description="Acidic residues" evidence="4">
    <location>
        <begin position="1"/>
        <end position="12"/>
    </location>
</feature>
<dbReference type="GO" id="GO:0003700">
    <property type="term" value="F:DNA-binding transcription factor activity"/>
    <property type="evidence" value="ECO:0007669"/>
    <property type="project" value="TreeGrafter"/>
</dbReference>
<evidence type="ECO:0000259" key="6">
    <source>
        <dbReference type="PROSITE" id="PS51078"/>
    </source>
</evidence>
<evidence type="ECO:0000256" key="1">
    <source>
        <dbReference type="ARBA" id="ARBA00023015"/>
    </source>
</evidence>
<gene>
    <name evidence="7" type="ORF">H9870_12960</name>
</gene>
<dbReference type="InterPro" id="IPR005471">
    <property type="entry name" value="Tscrpt_reg_IclR_N"/>
</dbReference>
<accession>A0A9D1RS41</accession>
<dbReference type="Proteomes" id="UP000824190">
    <property type="component" value="Unassembled WGS sequence"/>
</dbReference>
<reference evidence="7" key="2">
    <citation type="submission" date="2021-04" db="EMBL/GenBank/DDBJ databases">
        <authorList>
            <person name="Gilroy R."/>
        </authorList>
    </citation>
    <scope>NUCLEOTIDE SEQUENCE</scope>
    <source>
        <strain evidence="7">CHK32-1732</strain>
    </source>
</reference>
<dbReference type="Gene3D" id="3.30.450.40">
    <property type="match status" value="1"/>
</dbReference>
<dbReference type="InterPro" id="IPR036388">
    <property type="entry name" value="WH-like_DNA-bd_sf"/>
</dbReference>
<dbReference type="PANTHER" id="PTHR30136:SF24">
    <property type="entry name" value="HTH-TYPE TRANSCRIPTIONAL REPRESSOR ALLR"/>
    <property type="match status" value="1"/>
</dbReference>
<organism evidence="7 8">
    <name type="scientific">Candidatus Corynebacterium avicola</name>
    <dbReference type="NCBI Taxonomy" id="2838527"/>
    <lineage>
        <taxon>Bacteria</taxon>
        <taxon>Bacillati</taxon>
        <taxon>Actinomycetota</taxon>
        <taxon>Actinomycetes</taxon>
        <taxon>Mycobacteriales</taxon>
        <taxon>Corynebacteriaceae</taxon>
        <taxon>Corynebacterium</taxon>
    </lineage>
</organism>
<dbReference type="EMBL" id="DXGC01000111">
    <property type="protein sequence ID" value="HIW92555.1"/>
    <property type="molecule type" value="Genomic_DNA"/>
</dbReference>
<proteinExistence type="predicted"/>
<evidence type="ECO:0000259" key="5">
    <source>
        <dbReference type="PROSITE" id="PS51077"/>
    </source>
</evidence>
<keyword evidence="3" id="KW-0804">Transcription</keyword>
<evidence type="ECO:0000256" key="3">
    <source>
        <dbReference type="ARBA" id="ARBA00023163"/>
    </source>
</evidence>
<dbReference type="SMART" id="SM00346">
    <property type="entry name" value="HTH_ICLR"/>
    <property type="match status" value="1"/>
</dbReference>
<dbReference type="Pfam" id="PF09339">
    <property type="entry name" value="HTH_IclR"/>
    <property type="match status" value="1"/>
</dbReference>
<comment type="caution">
    <text evidence="7">The sequence shown here is derived from an EMBL/GenBank/DDBJ whole genome shotgun (WGS) entry which is preliminary data.</text>
</comment>
<evidence type="ECO:0000313" key="7">
    <source>
        <dbReference type="EMBL" id="HIW92555.1"/>
    </source>
</evidence>
<dbReference type="PROSITE" id="PS51078">
    <property type="entry name" value="ICLR_ED"/>
    <property type="match status" value="1"/>
</dbReference>
<dbReference type="InterPro" id="IPR014757">
    <property type="entry name" value="Tscrpt_reg_IclR_C"/>
</dbReference>
<dbReference type="PROSITE" id="PS51077">
    <property type="entry name" value="HTH_ICLR"/>
    <property type="match status" value="1"/>
</dbReference>
<dbReference type="SUPFAM" id="SSF55781">
    <property type="entry name" value="GAF domain-like"/>
    <property type="match status" value="1"/>
</dbReference>
<dbReference type="SUPFAM" id="SSF46785">
    <property type="entry name" value="Winged helix' DNA-binding domain"/>
    <property type="match status" value="1"/>
</dbReference>
<evidence type="ECO:0000256" key="4">
    <source>
        <dbReference type="SAM" id="MobiDB-lite"/>
    </source>
</evidence>
<protein>
    <submittedName>
        <fullName evidence="7">Helix-turn-helix domain-containing protein</fullName>
    </submittedName>
</protein>